<organism>
    <name type="scientific">Solenopsis invicta</name>
    <name type="common">Red imported fire ant</name>
    <name type="synonym">Solenopsis wagneri</name>
    <dbReference type="NCBI Taxonomy" id="13686"/>
    <lineage>
        <taxon>Eukaryota</taxon>
        <taxon>Metazoa</taxon>
        <taxon>Ecdysozoa</taxon>
        <taxon>Arthropoda</taxon>
        <taxon>Hexapoda</taxon>
        <taxon>Insecta</taxon>
        <taxon>Pterygota</taxon>
        <taxon>Neoptera</taxon>
        <taxon>Endopterygota</taxon>
        <taxon>Hymenoptera</taxon>
        <taxon>Apocrita</taxon>
        <taxon>Aculeata</taxon>
        <taxon>Formicoidea</taxon>
        <taxon>Formicidae</taxon>
        <taxon>Myrmicinae</taxon>
        <taxon>Solenopsis</taxon>
    </lineage>
</organism>
<feature type="domain" description="DUF8207" evidence="2">
    <location>
        <begin position="95"/>
        <end position="167"/>
    </location>
</feature>
<dbReference type="HOGENOM" id="CLU_1598704_0_0_1"/>
<proteinExistence type="predicted"/>
<dbReference type="EMBL" id="GL764660">
    <property type="protein sequence ID" value="EFZ17292.1"/>
    <property type="molecule type" value="Genomic_DNA"/>
</dbReference>
<feature type="compositionally biased region" description="Basic and acidic residues" evidence="1">
    <location>
        <begin position="17"/>
        <end position="26"/>
    </location>
</feature>
<dbReference type="PANTHER" id="PTHR35374:SF1">
    <property type="entry name" value="PROTEIN KINASE DOMAIN-CONTAINING PROTEIN"/>
    <property type="match status" value="1"/>
</dbReference>
<feature type="compositionally biased region" description="Basic and acidic residues" evidence="1">
    <location>
        <begin position="35"/>
        <end position="44"/>
    </location>
</feature>
<evidence type="ECO:0000256" key="1">
    <source>
        <dbReference type="SAM" id="MobiDB-lite"/>
    </source>
</evidence>
<dbReference type="InterPro" id="IPR058520">
    <property type="entry name" value="DUF8207"/>
</dbReference>
<dbReference type="Pfam" id="PF26634">
    <property type="entry name" value="DUF8207"/>
    <property type="match status" value="1"/>
</dbReference>
<dbReference type="PANTHER" id="PTHR35374">
    <property type="entry name" value="CYCLIN-DEPENDENT KINASE 11A-LIKE"/>
    <property type="match status" value="1"/>
</dbReference>
<evidence type="ECO:0000313" key="3">
    <source>
        <dbReference type="EMBL" id="EFZ17292.1"/>
    </source>
</evidence>
<feature type="region of interest" description="Disordered" evidence="1">
    <location>
        <begin position="16"/>
        <end position="51"/>
    </location>
</feature>
<protein>
    <recommendedName>
        <fullName evidence="2">DUF8207 domain-containing protein</fullName>
    </recommendedName>
</protein>
<dbReference type="AlphaFoldDB" id="E9IQ67"/>
<reference evidence="3" key="1">
    <citation type="journal article" date="2011" name="Proc. Natl. Acad. Sci. U.S.A.">
        <title>The genome of the fire ant Solenopsis invicta.</title>
        <authorList>
            <person name="Wurm Y."/>
            <person name="Wang J."/>
            <person name="Riba-Grognuz O."/>
            <person name="Corona M."/>
            <person name="Nygaard S."/>
            <person name="Hunt B.G."/>
            <person name="Ingram K.K."/>
            <person name="Falquet L."/>
            <person name="Nipitwattanaphon M."/>
            <person name="Gotzek D."/>
            <person name="Dijkstra M.B."/>
            <person name="Oettler J."/>
            <person name="Comtesse F."/>
            <person name="Shih C.J."/>
            <person name="Wu W.J."/>
            <person name="Yang C.C."/>
            <person name="Thomas J."/>
            <person name="Beaudoing E."/>
            <person name="Pradervand S."/>
            <person name="Flegel V."/>
            <person name="Cook E.D."/>
            <person name="Fabbretti R."/>
            <person name="Stockinger H."/>
            <person name="Long L."/>
            <person name="Farmerie W.G."/>
            <person name="Oakey J."/>
            <person name="Boomsma J.J."/>
            <person name="Pamilo P."/>
            <person name="Yi S.V."/>
            <person name="Heinze J."/>
            <person name="Goodisman M.A."/>
            <person name="Farinelli L."/>
            <person name="Harshman K."/>
            <person name="Hulo N."/>
            <person name="Cerutti L."/>
            <person name="Xenarios I."/>
            <person name="Shoemaker D."/>
            <person name="Keller L."/>
        </authorList>
    </citation>
    <scope>NUCLEOTIDE SEQUENCE [LARGE SCALE GENOMIC DNA]</scope>
</reference>
<evidence type="ECO:0000259" key="2">
    <source>
        <dbReference type="Pfam" id="PF26634"/>
    </source>
</evidence>
<dbReference type="OMA" id="SEIDHVY"/>
<sequence length="167" mass="18832">MNTSLVDAPTISFTPLESRKFKSSDTREDEEEENEREKEQREEIFETTGSSIPSLGTSVRRTLGTQQGFEMLHSQLGKLGQKYVGSLLSGDKKSEIDHVYGVYLGENGTMLGDKRFDVNPDDSMIIDTVKYKGTPGLYELIFKRFPDAIYTELDQQTYKSILLATNA</sequence>
<accession>E9IQ67</accession>
<name>E9IQ67_SOLIN</name>
<gene>
    <name evidence="3" type="ORF">SINV_10595</name>
</gene>
<feature type="non-terminal residue" evidence="3">
    <location>
        <position position="167"/>
    </location>
</feature>